<dbReference type="InterPro" id="IPR003423">
    <property type="entry name" value="OMP_efflux"/>
</dbReference>
<dbReference type="Proteomes" id="UP000539642">
    <property type="component" value="Unassembled WGS sequence"/>
</dbReference>
<feature type="chain" id="PRO_5032294528" evidence="9">
    <location>
        <begin position="23"/>
        <end position="458"/>
    </location>
</feature>
<dbReference type="GO" id="GO:0009279">
    <property type="term" value="C:cell outer membrane"/>
    <property type="evidence" value="ECO:0007669"/>
    <property type="project" value="UniProtKB-SubCell"/>
</dbReference>
<evidence type="ECO:0000256" key="1">
    <source>
        <dbReference type="ARBA" id="ARBA00004442"/>
    </source>
</evidence>
<feature type="signal peptide" evidence="9">
    <location>
        <begin position="1"/>
        <end position="22"/>
    </location>
</feature>
<keyword evidence="7" id="KW-0998">Cell outer membrane</keyword>
<gene>
    <name evidence="10" type="ORF">HNQ81_003442</name>
</gene>
<proteinExistence type="inferred from homology"/>
<dbReference type="InterPro" id="IPR051906">
    <property type="entry name" value="TolC-like"/>
</dbReference>
<dbReference type="PANTHER" id="PTHR30026">
    <property type="entry name" value="OUTER MEMBRANE PROTEIN TOLC"/>
    <property type="match status" value="1"/>
</dbReference>
<name>A0A840UVF1_9BACT</name>
<reference evidence="10 11" key="1">
    <citation type="submission" date="2020-08" db="EMBL/GenBank/DDBJ databases">
        <title>Genomic Encyclopedia of Type Strains, Phase IV (KMG-IV): sequencing the most valuable type-strain genomes for metagenomic binning, comparative biology and taxonomic classification.</title>
        <authorList>
            <person name="Goeker M."/>
        </authorList>
    </citation>
    <scope>NUCLEOTIDE SEQUENCE [LARGE SCALE GENOMIC DNA]</scope>
    <source>
        <strain evidence="10 11">DSM 28570</strain>
    </source>
</reference>
<dbReference type="Gene3D" id="1.20.1600.10">
    <property type="entry name" value="Outer membrane efflux proteins (OEP)"/>
    <property type="match status" value="1"/>
</dbReference>
<evidence type="ECO:0000256" key="9">
    <source>
        <dbReference type="SAM" id="SignalP"/>
    </source>
</evidence>
<dbReference type="SUPFAM" id="SSF56954">
    <property type="entry name" value="Outer membrane efflux proteins (OEP)"/>
    <property type="match status" value="1"/>
</dbReference>
<accession>A0A840UVF1</accession>
<evidence type="ECO:0000313" key="10">
    <source>
        <dbReference type="EMBL" id="MBB5349685.1"/>
    </source>
</evidence>
<evidence type="ECO:0000256" key="4">
    <source>
        <dbReference type="ARBA" id="ARBA00022452"/>
    </source>
</evidence>
<evidence type="ECO:0000256" key="3">
    <source>
        <dbReference type="ARBA" id="ARBA00022448"/>
    </source>
</evidence>
<dbReference type="PANTHER" id="PTHR30026:SF21">
    <property type="entry name" value="SLR1270 PROTEIN"/>
    <property type="match status" value="1"/>
</dbReference>
<keyword evidence="4" id="KW-1134">Transmembrane beta strand</keyword>
<keyword evidence="8" id="KW-0175">Coiled coil</keyword>
<evidence type="ECO:0000256" key="8">
    <source>
        <dbReference type="SAM" id="Coils"/>
    </source>
</evidence>
<evidence type="ECO:0000256" key="5">
    <source>
        <dbReference type="ARBA" id="ARBA00022692"/>
    </source>
</evidence>
<dbReference type="GO" id="GO:0015562">
    <property type="term" value="F:efflux transmembrane transporter activity"/>
    <property type="evidence" value="ECO:0007669"/>
    <property type="project" value="InterPro"/>
</dbReference>
<feature type="coiled-coil region" evidence="8">
    <location>
        <begin position="339"/>
        <end position="384"/>
    </location>
</feature>
<keyword evidence="9" id="KW-0732">Signal</keyword>
<dbReference type="AlphaFoldDB" id="A0A840UVF1"/>
<sequence length="458" mass="49546">MQSLIRRSVCTLLLGCSLLLPAVSPGQDDGSPPAVPTVWTAEQAVSYALANSPDSRIVLERIRAAEAQARMADAADLPAITLSGGYSQTDNPMYSFGNILNQGAFDNSIDFNDPGRTDDLQLKAEIQYRLYSGGRDTANRQAASARVDGAATDRTSLYRQLAFEVVRAFHTVVQAEEMTAVRREALEAITASLAVAQARFEADTLLQQDLLTIELQQATASENLIAGRHAEELAGRRFLNLLGLPKGEVRLDRSHGLNQELPATVSAAGRHELTSLKAAIRAAEAAVAAARGAKKPTVDSFASYQVDNGTVLDDGGDSWMAGLRLNYTLYDGDHTNAAIALAESRLRETQAQLAKTELALDLEVQQAELDYDQAGQRLQVTEKMVAAAGETARLSRERFKEGVILAIDLIDVETRLSDALARRSSAKSMYQIARANLRRAMGLPQFDEDGATEKEIAQ</sequence>
<dbReference type="GO" id="GO:0015288">
    <property type="term" value="F:porin activity"/>
    <property type="evidence" value="ECO:0007669"/>
    <property type="project" value="TreeGrafter"/>
</dbReference>
<dbReference type="EMBL" id="JACHEO010000035">
    <property type="protein sequence ID" value="MBB5349685.1"/>
    <property type="molecule type" value="Genomic_DNA"/>
</dbReference>
<evidence type="ECO:0000256" key="6">
    <source>
        <dbReference type="ARBA" id="ARBA00023136"/>
    </source>
</evidence>
<keyword evidence="3" id="KW-0813">Transport</keyword>
<dbReference type="Pfam" id="PF02321">
    <property type="entry name" value="OEP"/>
    <property type="match status" value="2"/>
</dbReference>
<evidence type="ECO:0000256" key="7">
    <source>
        <dbReference type="ARBA" id="ARBA00023237"/>
    </source>
</evidence>
<comment type="similarity">
    <text evidence="2">Belongs to the outer membrane factor (OMF) (TC 1.B.17) family.</text>
</comment>
<dbReference type="GO" id="GO:1990281">
    <property type="term" value="C:efflux pump complex"/>
    <property type="evidence" value="ECO:0007669"/>
    <property type="project" value="TreeGrafter"/>
</dbReference>
<comment type="caution">
    <text evidence="10">The sequence shown here is derived from an EMBL/GenBank/DDBJ whole genome shotgun (WGS) entry which is preliminary data.</text>
</comment>
<organism evidence="10 11">
    <name type="scientific">Desulfoprunum benzoelyticum</name>
    <dbReference type="NCBI Taxonomy" id="1506996"/>
    <lineage>
        <taxon>Bacteria</taxon>
        <taxon>Pseudomonadati</taxon>
        <taxon>Thermodesulfobacteriota</taxon>
        <taxon>Desulfobulbia</taxon>
        <taxon>Desulfobulbales</taxon>
        <taxon>Desulfobulbaceae</taxon>
        <taxon>Desulfoprunum</taxon>
    </lineage>
</organism>
<comment type="subcellular location">
    <subcellularLocation>
        <location evidence="1">Cell outer membrane</location>
    </subcellularLocation>
</comment>
<protein>
    <submittedName>
        <fullName evidence="10">Outer membrane protein TolC</fullName>
    </submittedName>
</protein>
<evidence type="ECO:0000313" key="11">
    <source>
        <dbReference type="Proteomes" id="UP000539642"/>
    </source>
</evidence>
<evidence type="ECO:0000256" key="2">
    <source>
        <dbReference type="ARBA" id="ARBA00007613"/>
    </source>
</evidence>
<keyword evidence="5" id="KW-0812">Transmembrane</keyword>
<keyword evidence="6" id="KW-0472">Membrane</keyword>
<dbReference type="RefSeq" id="WP_183352518.1">
    <property type="nucleotide sequence ID" value="NZ_JACHEO010000035.1"/>
</dbReference>
<keyword evidence="11" id="KW-1185">Reference proteome</keyword>